<dbReference type="Proteomes" id="UP000774958">
    <property type="component" value="Unassembled WGS sequence"/>
</dbReference>
<dbReference type="PATRIC" id="fig|652.5.peg.1102"/>
<feature type="signal peptide" evidence="1">
    <location>
        <begin position="1"/>
        <end position="16"/>
    </location>
</feature>
<dbReference type="EMBL" id="CP013067">
    <property type="protein sequence ID" value="ALP40219.1"/>
    <property type="molecule type" value="Genomic_DNA"/>
</dbReference>
<dbReference type="EMBL" id="JAIRBT010000025">
    <property type="protein sequence ID" value="MBZ6067707.1"/>
    <property type="molecule type" value="Genomic_DNA"/>
</dbReference>
<dbReference type="AlphaFoldDB" id="A0A0S2SET6"/>
<dbReference type="KEGG" id="asr:WL1483_800"/>
<organism evidence="2 4">
    <name type="scientific">Aeromonas schubertii</name>
    <dbReference type="NCBI Taxonomy" id="652"/>
    <lineage>
        <taxon>Bacteria</taxon>
        <taxon>Pseudomonadati</taxon>
        <taxon>Pseudomonadota</taxon>
        <taxon>Gammaproteobacteria</taxon>
        <taxon>Aeromonadales</taxon>
        <taxon>Aeromonadaceae</taxon>
        <taxon>Aeromonas</taxon>
    </lineage>
</organism>
<evidence type="ECO:0000313" key="3">
    <source>
        <dbReference type="EMBL" id="MBZ6067707.1"/>
    </source>
</evidence>
<name>A0A0S2SET6_9GAMM</name>
<keyword evidence="5" id="KW-1185">Reference proteome</keyword>
<evidence type="ECO:0000313" key="5">
    <source>
        <dbReference type="Proteomes" id="UP000774958"/>
    </source>
</evidence>
<gene>
    <name evidence="3" type="ORF">LA374_16035</name>
    <name evidence="2" type="ORF">WL1483_800</name>
</gene>
<dbReference type="RefSeq" id="WP_060584626.1">
    <property type="nucleotide sequence ID" value="NZ_CP013067.1"/>
</dbReference>
<protein>
    <submittedName>
        <fullName evidence="2">Uncharacterized protein</fullName>
    </submittedName>
</protein>
<evidence type="ECO:0000313" key="4">
    <source>
        <dbReference type="Proteomes" id="UP000058114"/>
    </source>
</evidence>
<proteinExistence type="predicted"/>
<dbReference type="Proteomes" id="UP000058114">
    <property type="component" value="Chromosome"/>
</dbReference>
<reference evidence="2 4" key="2">
    <citation type="journal article" date="2016" name="Genome Announc.">
        <title>Complete Genome Sequence of the Highly Virulent Aeromonas schubertii Strain WL1483, Isolated from Diseased Snakehead Fish (Channa argus) in China.</title>
        <authorList>
            <person name="Liu L."/>
            <person name="Li N."/>
            <person name="Zhang D."/>
            <person name="Fu X."/>
            <person name="Shi C."/>
            <person name="Lin Q."/>
            <person name="Hao G."/>
        </authorList>
    </citation>
    <scope>NUCLEOTIDE SEQUENCE [LARGE SCALE GENOMIC DNA]</scope>
    <source>
        <strain evidence="2 4">WL1483</strain>
    </source>
</reference>
<evidence type="ECO:0000313" key="2">
    <source>
        <dbReference type="EMBL" id="ALP40219.1"/>
    </source>
</evidence>
<feature type="chain" id="PRO_5006604332" evidence="1">
    <location>
        <begin position="17"/>
        <end position="138"/>
    </location>
</feature>
<reference evidence="4" key="1">
    <citation type="submission" date="2015-10" db="EMBL/GenBank/DDBJ databases">
        <title>Complete Genome Sequence of Aeromonas schubertii strain WL1483.</title>
        <authorList>
            <person name="Liu L."/>
        </authorList>
    </citation>
    <scope>NUCLEOTIDE SEQUENCE [LARGE SCALE GENOMIC DNA]</scope>
    <source>
        <strain evidence="4">WL1483</strain>
    </source>
</reference>
<keyword evidence="1" id="KW-0732">Signal</keyword>
<reference evidence="3 5" key="3">
    <citation type="submission" date="2021-09" db="EMBL/GenBank/DDBJ databases">
        <title>Aeromonas schubertii isolated from Asian sea bass.</title>
        <authorList>
            <person name="Pinpimai K."/>
        </authorList>
    </citation>
    <scope>NUCLEOTIDE SEQUENCE [LARGE SCALE GENOMIC DNA]</scope>
    <source>
        <strain evidence="3 5">CHULA2021a</strain>
    </source>
</reference>
<accession>A0A0S2SET6</accession>
<sequence length="138" mass="15701">MRALFLLLLPVLPVMALDEASWKSALDSDEVARWQSSREELSLSRYSSLSLEVKRNDSGEATLAPYHRLNLTPDKRVSVGFENLRPRVKFRAGTMDTAVKLRGDGIKLQLTPSDKTIPMQIELKITDDESSLKFDYRF</sequence>
<evidence type="ECO:0000256" key="1">
    <source>
        <dbReference type="SAM" id="SignalP"/>
    </source>
</evidence>